<keyword evidence="5" id="KW-1185">Reference proteome</keyword>
<dbReference type="OrthoDB" id="300037at2759"/>
<feature type="compositionally biased region" description="Acidic residues" evidence="3">
    <location>
        <begin position="534"/>
        <end position="544"/>
    </location>
</feature>
<protein>
    <submittedName>
        <fullName evidence="4">Uncharacterized protein</fullName>
    </submittedName>
</protein>
<dbReference type="Proteomes" id="UP000187209">
    <property type="component" value="Unassembled WGS sequence"/>
</dbReference>
<gene>
    <name evidence="4" type="ORF">SteCoe_23420</name>
</gene>
<evidence type="ECO:0000313" key="5">
    <source>
        <dbReference type="Proteomes" id="UP000187209"/>
    </source>
</evidence>
<evidence type="ECO:0000256" key="2">
    <source>
        <dbReference type="SAM" id="Coils"/>
    </source>
</evidence>
<comment type="caution">
    <text evidence="4">The sequence shown here is derived from an EMBL/GenBank/DDBJ whole genome shotgun (WGS) entry which is preliminary data.</text>
</comment>
<feature type="compositionally biased region" description="Basic and acidic residues" evidence="3">
    <location>
        <begin position="7"/>
        <end position="39"/>
    </location>
</feature>
<feature type="region of interest" description="Disordered" evidence="3">
    <location>
        <begin position="961"/>
        <end position="1010"/>
    </location>
</feature>
<feature type="compositionally biased region" description="Polar residues" evidence="3">
    <location>
        <begin position="784"/>
        <end position="807"/>
    </location>
</feature>
<name>A0A1R2BJY0_9CILI</name>
<accession>A0A1R2BJY0</accession>
<organism evidence="4 5">
    <name type="scientific">Stentor coeruleus</name>
    <dbReference type="NCBI Taxonomy" id="5963"/>
    <lineage>
        <taxon>Eukaryota</taxon>
        <taxon>Sar</taxon>
        <taxon>Alveolata</taxon>
        <taxon>Ciliophora</taxon>
        <taxon>Postciliodesmatophora</taxon>
        <taxon>Heterotrichea</taxon>
        <taxon>Heterotrichida</taxon>
        <taxon>Stentoridae</taxon>
        <taxon>Stentor</taxon>
    </lineage>
</organism>
<feature type="region of interest" description="Disordered" evidence="3">
    <location>
        <begin position="1"/>
        <end position="49"/>
    </location>
</feature>
<feature type="coiled-coil region" evidence="2">
    <location>
        <begin position="278"/>
        <end position="329"/>
    </location>
</feature>
<feature type="compositionally biased region" description="Basic and acidic residues" evidence="3">
    <location>
        <begin position="652"/>
        <end position="768"/>
    </location>
</feature>
<dbReference type="EMBL" id="MPUH01000595">
    <property type="protein sequence ID" value="OMJ77068.1"/>
    <property type="molecule type" value="Genomic_DNA"/>
</dbReference>
<evidence type="ECO:0000256" key="3">
    <source>
        <dbReference type="SAM" id="MobiDB-lite"/>
    </source>
</evidence>
<dbReference type="Pfam" id="PF10211">
    <property type="entry name" value="Ax_dynein_light"/>
    <property type="match status" value="1"/>
</dbReference>
<dbReference type="GO" id="GO:0005737">
    <property type="term" value="C:cytoplasm"/>
    <property type="evidence" value="ECO:0007669"/>
    <property type="project" value="UniProtKB-ARBA"/>
</dbReference>
<dbReference type="InterPro" id="IPR019347">
    <property type="entry name" value="Axonemal_dynein_light_chain"/>
</dbReference>
<feature type="region of interest" description="Disordered" evidence="3">
    <location>
        <begin position="633"/>
        <end position="814"/>
    </location>
</feature>
<dbReference type="PANTHER" id="PTHR34894:SF5">
    <property type="entry name" value="EF-HAND DOMAIN-CONTAINING PROTEIN"/>
    <property type="match status" value="1"/>
</dbReference>
<evidence type="ECO:0000313" key="4">
    <source>
        <dbReference type="EMBL" id="OMJ77068.1"/>
    </source>
</evidence>
<feature type="region of interest" description="Disordered" evidence="3">
    <location>
        <begin position="525"/>
        <end position="572"/>
    </location>
</feature>
<dbReference type="PANTHER" id="PTHR34894">
    <property type="entry name" value="SAM-DEPENDENT METHYLTRANSFERASE RSMI, CONSERVED SITE"/>
    <property type="match status" value="1"/>
</dbReference>
<keyword evidence="1 2" id="KW-0175">Coiled coil</keyword>
<evidence type="ECO:0000256" key="1">
    <source>
        <dbReference type="ARBA" id="ARBA00023054"/>
    </source>
</evidence>
<proteinExistence type="predicted"/>
<sequence>MINSQKDSQRSLESLRKQISQEHEKPISPKTIRNKEKFPSVHSRSSSSQGYNFDVVTRDISHRYDQSIKGKSRFESHEIKLQEILGIKHEHYKLPSTLSDLQAFVSKPNGEETKEKLLQDLENMKLSIGIQKEKFLGKVIKEGGLLYRTQSGLLQPQVIKIYDQILKRTKGSSIELPRSDLELGAPSGRKEVEILITWLEFMIQTHIDEEKDLTLEEKLRRAQLIYTACYKEVIRQISVNCVERGVLMQRIWNASVDLQCLREDTRVKQIEELKGKVNVIIENSLAEIKEKLEVAEKKCRDLRDIIKDKDIKIDNLKRLVDEAKQLNDKDKLVYVDIGFHRNMTKKNSKLTRKKTLKAIEEVPSQDSAYIKQSSLGKVYAKRPMIMFGYFDIQDVFHKQKIIQKTDSGMSVTQYFDEVTSLAEFKNVEIMTEKDFIPEVPQKNNENTTEKLYSLFAHKSFQYPERRPLIKIHKIFSMNISIKPKILVKSMIFQQEGFLNQVPDENQEILMKKKRILRLDEKEHKNIEDTPISESESEESEEIVEENNPKSIQGKDRRGSIKAMKNIGKNKKNNMIKTSSKKYIKKIKEHSQESIKSNVKILGNKDEIKKNDTLKVSNVEYENFANISIGEVQKKGKKMAKISPIKGQNNVESAREKGREYFKEKLTGKEDGNSPECDAKDRTKQKDEKPKEKIEKPKEKIEKPKPSEEKLKKKDEKLKQNLEKPKIPEDKPRVTEDHPKPQDEKPRNPIEKPKPNEKTQLKPNHDKLLTQENQLLSPEPKPTDQKNIISSSAEKKQSLNTSFHSMSEFSDPPSPKYTQILSIGITKKIPFIPEPYQEDHNPKSPRAFSPDSYDIHTKSCQASINPIPYEDLSRAQLLSSIQQLKNILQDISNNEEKKIDLMKDTRSMKRGIKLDKVLNKLFSINEGVDLLDDEIAKISISCQTDESEDLIIKSHEFEVEDESQQKFVMQSDKKKPAEEEKVEKSASQGRQRKVSEDFSDGENIVNSASKGKRWSQNHKVLSKKPLSKFEEFILGQTTRRTIITHPGQKMLGLVMQSIDNIYNVQPSLTIKSLIKTINSVYSEKLSMCRDSQSHKKYEASMIMYDFLTNMYGLKTVAESKFKQAIVSTCFYRDKNARVRNFSKFLGIDSDYVAEDWNFFLGAFESIDYNSLASGILGEISHYSPLQRIVQCVHSLFDDKINEDMVEEIVIKVYGLKVEDVGNSMKKKGPKIIDAVNSDEFLDLMMKYYYKIKDKVYEKLKVEYARDELLEEKEYMELMNNSGISEDETLSRIFEIHSIVKKDDEERIFRVIRMESILNVIIDYSLLDTKTF</sequence>
<feature type="compositionally biased region" description="Basic and acidic residues" evidence="3">
    <location>
        <begin position="970"/>
        <end position="983"/>
    </location>
</feature>
<reference evidence="4 5" key="1">
    <citation type="submission" date="2016-11" db="EMBL/GenBank/DDBJ databases">
        <title>The macronuclear genome of Stentor coeruleus: a giant cell with tiny introns.</title>
        <authorList>
            <person name="Slabodnick M."/>
            <person name="Ruby J.G."/>
            <person name="Reiff S.B."/>
            <person name="Swart E.C."/>
            <person name="Gosai S."/>
            <person name="Prabakaran S."/>
            <person name="Witkowska E."/>
            <person name="Larue G.E."/>
            <person name="Fisher S."/>
            <person name="Freeman R.M."/>
            <person name="Gunawardena J."/>
            <person name="Chu W."/>
            <person name="Stover N.A."/>
            <person name="Gregory B.D."/>
            <person name="Nowacki M."/>
            <person name="Derisi J."/>
            <person name="Roy S.W."/>
            <person name="Marshall W.F."/>
            <person name="Sood P."/>
        </authorList>
    </citation>
    <scope>NUCLEOTIDE SEQUENCE [LARGE SCALE GENOMIC DNA]</scope>
    <source>
        <strain evidence="4">WM001</strain>
    </source>
</reference>